<organism evidence="1 2">
    <name type="scientific">Brachybacterium hainanense</name>
    <dbReference type="NCBI Taxonomy" id="1541174"/>
    <lineage>
        <taxon>Bacteria</taxon>
        <taxon>Bacillati</taxon>
        <taxon>Actinomycetota</taxon>
        <taxon>Actinomycetes</taxon>
        <taxon>Micrococcales</taxon>
        <taxon>Dermabacteraceae</taxon>
        <taxon>Brachybacterium</taxon>
    </lineage>
</organism>
<keyword evidence="2" id="KW-1185">Reference proteome</keyword>
<dbReference type="RefSeq" id="WP_376980673.1">
    <property type="nucleotide sequence ID" value="NZ_JBHLSV010000012.1"/>
</dbReference>
<dbReference type="Gene3D" id="3.30.450.380">
    <property type="match status" value="1"/>
</dbReference>
<reference evidence="1 2" key="1">
    <citation type="submission" date="2024-09" db="EMBL/GenBank/DDBJ databases">
        <authorList>
            <person name="Sun Q."/>
            <person name="Mori K."/>
        </authorList>
    </citation>
    <scope>NUCLEOTIDE SEQUENCE [LARGE SCALE GENOMIC DNA]</scope>
    <source>
        <strain evidence="1 2">CICC 10874</strain>
    </source>
</reference>
<gene>
    <name evidence="1" type="ORF">ACFFF6_11145</name>
</gene>
<proteinExistence type="predicted"/>
<accession>A0ABV6RBZ3</accession>
<sequence length="95" mass="10244">MEAQAIIEAETREAIRRRGLDVRAGGLEHLIRDVAGDYDERSAHGSVPPVRDLDLVIAQVAARIGGYGALQDLLDDPSVEEIWSNGPSYGAMTLS</sequence>
<evidence type="ECO:0000313" key="1">
    <source>
        <dbReference type="EMBL" id="MFC0674511.1"/>
    </source>
</evidence>
<dbReference type="EMBL" id="JBHLSV010000012">
    <property type="protein sequence ID" value="MFC0674511.1"/>
    <property type="molecule type" value="Genomic_DNA"/>
</dbReference>
<evidence type="ECO:0000313" key="2">
    <source>
        <dbReference type="Proteomes" id="UP001589793"/>
    </source>
</evidence>
<comment type="caution">
    <text evidence="1">The sequence shown here is derived from an EMBL/GenBank/DDBJ whole genome shotgun (WGS) entry which is preliminary data.</text>
</comment>
<protein>
    <submittedName>
        <fullName evidence="1">Uncharacterized protein</fullName>
    </submittedName>
</protein>
<name>A0ABV6RBZ3_9MICO</name>
<dbReference type="Proteomes" id="UP001589793">
    <property type="component" value="Unassembled WGS sequence"/>
</dbReference>